<feature type="region of interest" description="Disordered" evidence="1">
    <location>
        <begin position="1"/>
        <end position="333"/>
    </location>
</feature>
<feature type="compositionally biased region" description="Polar residues" evidence="1">
    <location>
        <begin position="209"/>
        <end position="237"/>
    </location>
</feature>
<dbReference type="PANTHER" id="PTHR33480">
    <property type="entry name" value="SET DOMAIN-CONTAINING PROTEIN-RELATED"/>
    <property type="match status" value="1"/>
</dbReference>
<comment type="caution">
    <text evidence="2">The sequence shown here is derived from an EMBL/GenBank/DDBJ whole genome shotgun (WGS) entry which is preliminary data.</text>
</comment>
<organism evidence="2 3">
    <name type="scientific">Stichopus japonicus</name>
    <name type="common">Sea cucumber</name>
    <dbReference type="NCBI Taxonomy" id="307972"/>
    <lineage>
        <taxon>Eukaryota</taxon>
        <taxon>Metazoa</taxon>
        <taxon>Echinodermata</taxon>
        <taxon>Eleutherozoa</taxon>
        <taxon>Echinozoa</taxon>
        <taxon>Holothuroidea</taxon>
        <taxon>Aspidochirotacea</taxon>
        <taxon>Aspidochirotida</taxon>
        <taxon>Stichopodidae</taxon>
        <taxon>Apostichopus</taxon>
    </lineage>
</organism>
<gene>
    <name evidence="2" type="ORF">BSL78_22310</name>
</gene>
<feature type="compositionally biased region" description="Polar residues" evidence="1">
    <location>
        <begin position="38"/>
        <end position="69"/>
    </location>
</feature>
<feature type="compositionally biased region" description="Low complexity" evidence="1">
    <location>
        <begin position="141"/>
        <end position="156"/>
    </location>
</feature>
<feature type="compositionally biased region" description="Basic and acidic residues" evidence="1">
    <location>
        <begin position="910"/>
        <end position="923"/>
    </location>
</feature>
<feature type="compositionally biased region" description="Acidic residues" evidence="1">
    <location>
        <begin position="931"/>
        <end position="942"/>
    </location>
</feature>
<proteinExistence type="predicted"/>
<dbReference type="AlphaFoldDB" id="A0A2G8JYK1"/>
<keyword evidence="3" id="KW-1185">Reference proteome</keyword>
<feature type="compositionally biased region" description="Polar residues" evidence="1">
    <location>
        <begin position="157"/>
        <end position="169"/>
    </location>
</feature>
<name>A0A2G8JYK1_STIJA</name>
<feature type="compositionally biased region" description="Low complexity" evidence="1">
    <location>
        <begin position="321"/>
        <end position="330"/>
    </location>
</feature>
<feature type="region of interest" description="Disordered" evidence="1">
    <location>
        <begin position="910"/>
        <end position="968"/>
    </location>
</feature>
<feature type="compositionally biased region" description="Low complexity" evidence="1">
    <location>
        <begin position="248"/>
        <end position="270"/>
    </location>
</feature>
<dbReference type="OrthoDB" id="5376140at2759"/>
<sequence>MEVTKEISGDSSNDSEVPDSIPDNDNTKDDYLPGLPVTKSSRTISESMNSERTQSNIQNDAASLTTDNMEVTKEISGDSSNDSEVPDSIPDNDNTKDDYLPGLPVTESSRTISESSDSEVPDSIPNNDNTQDHYLPGLPVTRSSRTSSESMNSERTQSNIQKDAASLTTDDMEVTKEISGESGSDSEVPDSIPNNDNTKDDYLPGLPVTKSSRTISESMNSERTQSNIQKDAASLTTDDMEVTKEISGESGSDSGSESGSESSSDSVSDSEVSDSDTNYDNPQDHYLFGLPVTRSSRSIADVDNREHRRKPVKEVGDDGSSDSGDNTTGNESKIYVMRTNNDGEKRCYDKVAYCLFCSKPQKKLQVHLEQHETEMEVGQYQAERSKQKRLMLLTKLRNRGNHKHNYEVMEEGKGGLVVVYRPNYEANPNDYQPCCQCLGWYARTEMWKHRCLFSTKDKDGITTKKRVNNVQAGRLLLPPAVNTQVPDLLHRILAGLRHDSVALCIKNDKLIVDLGKKLSFKLAHDEENFNSIRCKLREVARLVLEYRLTTGIDDAGLAALISPTAFDDVLHAVRQVSGFNNDTHLFQTPSLALKLGHSLKKAANILLSRAIKESNSTIEKSSRDFITLCEKEWDFQVSSHALRTMYQQKRNNPKMLPLTSDVVSLSTYLRKETETYLERLDSELPEVDKMDFWKKLNKVILTHLIVFNRRRQGEVSKMTVDDFSQVKKGESHLVEGQMEMMAQWEQELVKVLWRVEVVGKRGRTVPVLMTDFVKSSIDTLMKYRNGAQVSETNKYLFAVAKLDTNSHIRGSDCLREHSNLCGAKQPALLRSTRLRKHIATMSQLMNLRDNELDVLSNYMGHDIHVHRNFYRLPDCAQQVAKISKILFAMEGKGGNPVQLLGKAKSIDELQIHPNEGKSTRELEVNQSNEESSGDEDSDDDYQPDLPAGKVQKNDVNLSSAESEGCIKRGQKRKMLEGYEEKRKTPTRKKWTELERTAVLKHLHSFIEKRKLPGKREIDKCLEAEKCLRNRSWKNVKDFVRNHIKTRASTSKSFKY</sequence>
<evidence type="ECO:0000256" key="1">
    <source>
        <dbReference type="SAM" id="MobiDB-lite"/>
    </source>
</evidence>
<dbReference type="Proteomes" id="UP000230750">
    <property type="component" value="Unassembled WGS sequence"/>
</dbReference>
<evidence type="ECO:0000313" key="3">
    <source>
        <dbReference type="Proteomes" id="UP000230750"/>
    </source>
</evidence>
<dbReference type="PANTHER" id="PTHR33480:SF1">
    <property type="entry name" value="TYR RECOMBINASE DOMAIN-CONTAINING PROTEIN"/>
    <property type="match status" value="1"/>
</dbReference>
<dbReference type="EMBL" id="MRZV01001079">
    <property type="protein sequence ID" value="PIK40837.1"/>
    <property type="molecule type" value="Genomic_DNA"/>
</dbReference>
<feature type="compositionally biased region" description="Basic and acidic residues" evidence="1">
    <location>
        <begin position="300"/>
        <end position="316"/>
    </location>
</feature>
<accession>A0A2G8JYK1</accession>
<reference evidence="2 3" key="1">
    <citation type="journal article" date="2017" name="PLoS Biol.">
        <title>The sea cucumber genome provides insights into morphological evolution and visceral regeneration.</title>
        <authorList>
            <person name="Zhang X."/>
            <person name="Sun L."/>
            <person name="Yuan J."/>
            <person name="Sun Y."/>
            <person name="Gao Y."/>
            <person name="Zhang L."/>
            <person name="Li S."/>
            <person name="Dai H."/>
            <person name="Hamel J.F."/>
            <person name="Liu C."/>
            <person name="Yu Y."/>
            <person name="Liu S."/>
            <person name="Lin W."/>
            <person name="Guo K."/>
            <person name="Jin S."/>
            <person name="Xu P."/>
            <person name="Storey K.B."/>
            <person name="Huan P."/>
            <person name="Zhang T."/>
            <person name="Zhou Y."/>
            <person name="Zhang J."/>
            <person name="Lin C."/>
            <person name="Li X."/>
            <person name="Xing L."/>
            <person name="Huo D."/>
            <person name="Sun M."/>
            <person name="Wang L."/>
            <person name="Mercier A."/>
            <person name="Li F."/>
            <person name="Yang H."/>
            <person name="Xiang J."/>
        </authorList>
    </citation>
    <scope>NUCLEOTIDE SEQUENCE [LARGE SCALE GENOMIC DNA]</scope>
    <source>
        <strain evidence="2">Shaxun</strain>
        <tissue evidence="2">Muscle</tissue>
    </source>
</reference>
<evidence type="ECO:0000313" key="2">
    <source>
        <dbReference type="EMBL" id="PIK40837.1"/>
    </source>
</evidence>
<protein>
    <submittedName>
        <fullName evidence="2">Uncharacterized protein</fullName>
    </submittedName>
</protein>